<protein>
    <recommendedName>
        <fullName evidence="1">ELMO domain-containing protein</fullName>
    </recommendedName>
</protein>
<dbReference type="Pfam" id="PF04727">
    <property type="entry name" value="ELMO_CED12"/>
    <property type="match status" value="1"/>
</dbReference>
<evidence type="ECO:0000313" key="3">
    <source>
        <dbReference type="Proteomes" id="UP001244341"/>
    </source>
</evidence>
<dbReference type="InterPro" id="IPR006816">
    <property type="entry name" value="ELMO_dom"/>
</dbReference>
<dbReference type="EMBL" id="CP126210">
    <property type="protein sequence ID" value="WIA11837.1"/>
    <property type="molecule type" value="Genomic_DNA"/>
</dbReference>
<keyword evidence="3" id="KW-1185">Reference proteome</keyword>
<feature type="domain" description="ELMO" evidence="1">
    <location>
        <begin position="108"/>
        <end position="273"/>
    </location>
</feature>
<gene>
    <name evidence="2" type="ORF">OEZ85_011924</name>
</gene>
<reference evidence="2 3" key="1">
    <citation type="submission" date="2023-05" db="EMBL/GenBank/DDBJ databases">
        <title>A 100% complete, gapless, phased diploid assembly of the Scenedesmus obliquus UTEX 3031 genome.</title>
        <authorList>
            <person name="Biondi T.C."/>
            <person name="Hanschen E.R."/>
            <person name="Kwon T."/>
            <person name="Eng W."/>
            <person name="Kruse C.P.S."/>
            <person name="Koehler S.I."/>
            <person name="Kunde Y."/>
            <person name="Gleasner C.D."/>
            <person name="You Mak K.T."/>
            <person name="Polle J."/>
            <person name="Hovde B.T."/>
            <person name="Starkenburg S.R."/>
        </authorList>
    </citation>
    <scope>NUCLEOTIDE SEQUENCE [LARGE SCALE GENOMIC DNA]</scope>
    <source>
        <strain evidence="2 3">DOE0152z</strain>
    </source>
</reference>
<dbReference type="InterPro" id="IPR050868">
    <property type="entry name" value="ELMO_domain-containing"/>
</dbReference>
<sequence length="290" mass="31876">MSSGPRRRRGAQDGLQESLLEEDYSSSSGPVSVSRPHQQQLIVHQPFSVDAFIRCVVESWLALLRTLSRCLQSLLGGGSGLSLSLVQAERLEELQERLAVPYDGANPAHQEQLRELWGLAFPGQPCEALKTPKWKDMGWQGEDPGTDVRGAGLFGLDNLLYLGTRHPVLFSQLLHKTQGSRSDWEYPFAVAGLNLTFVLSELLGIAGSSPGKLPTTAAGRAFCALLAESDTAFEEVYCAAFALLDRVWLARKASYMQFNAVLKEVRAQLEAALQARPRSIQQLQQRLLAS</sequence>
<evidence type="ECO:0000259" key="1">
    <source>
        <dbReference type="PROSITE" id="PS51335"/>
    </source>
</evidence>
<dbReference type="PROSITE" id="PS51335">
    <property type="entry name" value="ELMO"/>
    <property type="match status" value="1"/>
</dbReference>
<dbReference type="PANTHER" id="PTHR12771">
    <property type="entry name" value="ENGULFMENT AND CELL MOTILITY"/>
    <property type="match status" value="1"/>
</dbReference>
<dbReference type="PANTHER" id="PTHR12771:SF56">
    <property type="entry name" value="CED-12"/>
    <property type="match status" value="1"/>
</dbReference>
<dbReference type="Proteomes" id="UP001244341">
    <property type="component" value="Chromosome 3b"/>
</dbReference>
<proteinExistence type="predicted"/>
<accession>A0ABY8TU42</accession>
<name>A0ABY8TU42_TETOB</name>
<organism evidence="2 3">
    <name type="scientific">Tetradesmus obliquus</name>
    <name type="common">Green alga</name>
    <name type="synonym">Acutodesmus obliquus</name>
    <dbReference type="NCBI Taxonomy" id="3088"/>
    <lineage>
        <taxon>Eukaryota</taxon>
        <taxon>Viridiplantae</taxon>
        <taxon>Chlorophyta</taxon>
        <taxon>core chlorophytes</taxon>
        <taxon>Chlorophyceae</taxon>
        <taxon>CS clade</taxon>
        <taxon>Sphaeropleales</taxon>
        <taxon>Scenedesmaceae</taxon>
        <taxon>Tetradesmus</taxon>
    </lineage>
</organism>
<evidence type="ECO:0000313" key="2">
    <source>
        <dbReference type="EMBL" id="WIA11837.1"/>
    </source>
</evidence>